<sequence length="62" mass="7402">MDFEWGWSMDPLVYGDYPKIMKEIVRDRLPSFTDEEKKMVLKNLMILSESILTQIAMLKTFQ</sequence>
<gene>
    <name evidence="1" type="ORF">Pint_26297</name>
</gene>
<evidence type="ECO:0000313" key="2">
    <source>
        <dbReference type="Proteomes" id="UP001163603"/>
    </source>
</evidence>
<dbReference type="Proteomes" id="UP001163603">
    <property type="component" value="Chromosome 7"/>
</dbReference>
<accession>A0ACC0YIT0</accession>
<reference evidence="2" key="1">
    <citation type="journal article" date="2023" name="G3 (Bethesda)">
        <title>Genome assembly and association tests identify interacting loci associated with vigor, precocity, and sex in interspecific pistachio rootstocks.</title>
        <authorList>
            <person name="Palmer W."/>
            <person name="Jacygrad E."/>
            <person name="Sagayaradj S."/>
            <person name="Cavanaugh K."/>
            <person name="Han R."/>
            <person name="Bertier L."/>
            <person name="Beede B."/>
            <person name="Kafkas S."/>
            <person name="Golino D."/>
            <person name="Preece J."/>
            <person name="Michelmore R."/>
        </authorList>
    </citation>
    <scope>NUCLEOTIDE SEQUENCE [LARGE SCALE GENOMIC DNA]</scope>
</reference>
<comment type="caution">
    <text evidence="1">The sequence shown here is derived from an EMBL/GenBank/DDBJ whole genome shotgun (WGS) entry which is preliminary data.</text>
</comment>
<protein>
    <submittedName>
        <fullName evidence="1">Uncharacterized protein</fullName>
    </submittedName>
</protein>
<organism evidence="1 2">
    <name type="scientific">Pistacia integerrima</name>
    <dbReference type="NCBI Taxonomy" id="434235"/>
    <lineage>
        <taxon>Eukaryota</taxon>
        <taxon>Viridiplantae</taxon>
        <taxon>Streptophyta</taxon>
        <taxon>Embryophyta</taxon>
        <taxon>Tracheophyta</taxon>
        <taxon>Spermatophyta</taxon>
        <taxon>Magnoliopsida</taxon>
        <taxon>eudicotyledons</taxon>
        <taxon>Gunneridae</taxon>
        <taxon>Pentapetalae</taxon>
        <taxon>rosids</taxon>
        <taxon>malvids</taxon>
        <taxon>Sapindales</taxon>
        <taxon>Anacardiaceae</taxon>
        <taxon>Pistacia</taxon>
    </lineage>
</organism>
<name>A0ACC0YIT0_9ROSI</name>
<keyword evidence="2" id="KW-1185">Reference proteome</keyword>
<proteinExistence type="predicted"/>
<dbReference type="EMBL" id="CM047742">
    <property type="protein sequence ID" value="KAJ0035772.1"/>
    <property type="molecule type" value="Genomic_DNA"/>
</dbReference>
<evidence type="ECO:0000313" key="1">
    <source>
        <dbReference type="EMBL" id="KAJ0035772.1"/>
    </source>
</evidence>